<dbReference type="InterPro" id="IPR052957">
    <property type="entry name" value="Auxin_embryo_med"/>
</dbReference>
<dbReference type="Proteomes" id="UP000799757">
    <property type="component" value="Unassembled WGS sequence"/>
</dbReference>
<organism evidence="1 2">
    <name type="scientific">Melanomma pulvis-pyrius CBS 109.77</name>
    <dbReference type="NCBI Taxonomy" id="1314802"/>
    <lineage>
        <taxon>Eukaryota</taxon>
        <taxon>Fungi</taxon>
        <taxon>Dikarya</taxon>
        <taxon>Ascomycota</taxon>
        <taxon>Pezizomycotina</taxon>
        <taxon>Dothideomycetes</taxon>
        <taxon>Pleosporomycetidae</taxon>
        <taxon>Pleosporales</taxon>
        <taxon>Melanommataceae</taxon>
        <taxon>Melanomma</taxon>
    </lineage>
</organism>
<dbReference type="PANTHER" id="PTHR32387">
    <property type="entry name" value="WU:FJ29H11"/>
    <property type="match status" value="1"/>
</dbReference>
<sequence>MATTVTLDRNEARKLVETIARGHGHIPAEMLASMPPDIRLVVEEALRKKDDMIASSVFTLARNLYASTARFIFELLQNADDNQYTEAQSAGDDPCVSFSVYHDMLVMDCNEDGFTEENLRAICDIGKSSKHGAQGYIGEKGIGFKSTFMAAWKVQIQSGPLSFYFQHREGDSGMGMVTPIWVEPQTQFSGPLTRTTLYFHDNGEPGNLQSRRDDIIKQLWDLQGTVLLFLQKLRTIKITVFDEGGQCTWSRQTTMVKGALDSTVELHTIESKGSASRKIRHRFYVTSHLAQNLAKNQNRTYTEAEEKTQAYSTAKVVVAFPFDDNNQPVIEPQEIFAFMPVRKVGFNFLIHSDFVTQANRQDIVTTSERNIGLRLAIGVAFAKGVQELCNHPGLRYGWLRFLPSRKSPLLDPFWNGLVPYIRSSLSMVPVVFSRNEISQSRYKISELRRLNSTQLDKNGNPLVPDLPTAKYLSAAYNVEDLDILDEYGLLYLQVEDMMPMLQAFVKQPSWKLKVYHDRDEDWNSRMAKLIMQVLDDKDQHWMEKVRVMPLLPLCSGTFQSPLSTDPVVFFPDINGTPIPEDLDLAMILSAAAANPDCRKLYETLGVKTASLEKVRTLIINKHRSWKQRGLNVTMASSHLRYLYQTDQVSPVSAKERDDVVVVFDQKERAKYPVKEYVYLPGEGDLSPGNLLRPTETTEPEEPDVSFIHPAYLQDPPTTPTGYEQSWNEWLYKCMYLEEKVQIFTDRARGPVQVRVFTREWLFLAKHRSDKVVARLQSHWKVPEIRKLWETEKSGTLLVREVEVTCASGARHQLQNTFVPFPSLLARCGTFLTDVNAIPFLKLSSPLEDSEAHEWVGLGKHFGIGATDDLDFSLAILQAISYGESKTKRSLTQTVLDLYLRIYAQCLASEDKEDAQKKVRENFVENHSVFCSPSLPNESEGDKPEDVNWASPTKCLWDAPGSFTTREPVRYIWEPVMKTLSPQDRGNLEQFFRHTLQIGEVTHGDILEELGDFSELCESDLTYSPGLEDIHEIYQMLDGLRKGMDEIGSLGLKECFEEEDLIYVPAVQPQSKRWFKVSECVWSNEGAMLGKPCLEPFYPQLTELFVDFFGVPKLNFALVYRQLLEIGSSIPTIDYVKNLLWSLKTLLAADIGTRPAFADEVTSCRVFPVRMPDGSTQPLTALDDFAIIDRQHYADALKNKIKVLDFSLDEVRLLKHLIGWTGLTDRYLSRSVVERTVVEDEKCVVDRHLTRDLIRKSGAFVSIAAHFDSPLASPKPEIMHSNLRKTRVFFTETIMATLVIQQDDKEIISPVNNSSLHIQAANGGGFEIYVLADEDARDFCVASRLPREFAACLLDCKPSSVDPQVVSVVASIIHAKPTSTSRVLEANGIIELDLPPYNDDDDVGDDPVSNPEAIVRLTPGRLSTLTPAVGFGQYVNGGRSPFPDINESTPSPSLFQQNQNEDYRKLLVQVVKAARSMRLPNQNPIFDMSGILQTVQGDPTGQNSYRFLIGDKTVWRRMVGAAGELFVFELLSGIRPALPGFNRSSWRSTVRRYAKVHPEYTTLEHWEGAETSDIFYSDGTGALTTVLIDRGYLDETWRDEKPNYYIEVKTTMSNNFETPFHLSRYQYLWMQNKPGSGEHLPQQKKKLYVLFRVYGLESGDVGVRVYIDPEAARKDGRLEFEADGWIVTPRKKARSRPQAQDGGEAEATGIGRNFGIDLQFGCPVMPVFGSPSSA</sequence>
<evidence type="ECO:0008006" key="3">
    <source>
        <dbReference type="Google" id="ProtNLM"/>
    </source>
</evidence>
<dbReference type="Gene3D" id="3.30.565.10">
    <property type="entry name" value="Histidine kinase-like ATPase, C-terminal domain"/>
    <property type="match status" value="1"/>
</dbReference>
<evidence type="ECO:0000313" key="1">
    <source>
        <dbReference type="EMBL" id="KAF2791877.1"/>
    </source>
</evidence>
<proteinExistence type="predicted"/>
<protein>
    <recommendedName>
        <fullName evidence="3">Protein NO VEIN C-terminal domain-containing protein</fullName>
    </recommendedName>
</protein>
<keyword evidence="2" id="KW-1185">Reference proteome</keyword>
<dbReference type="InterPro" id="IPR036890">
    <property type="entry name" value="HATPase_C_sf"/>
</dbReference>
<dbReference type="NCBIfam" id="NF047352">
    <property type="entry name" value="P_loop_sacsin"/>
    <property type="match status" value="1"/>
</dbReference>
<dbReference type="SUPFAM" id="SSF55874">
    <property type="entry name" value="ATPase domain of HSP90 chaperone/DNA topoisomerase II/histidine kinase"/>
    <property type="match status" value="1"/>
</dbReference>
<dbReference type="OrthoDB" id="1262810at2759"/>
<gene>
    <name evidence="1" type="ORF">K505DRAFT_326545</name>
</gene>
<dbReference type="EMBL" id="MU001997">
    <property type="protein sequence ID" value="KAF2791877.1"/>
    <property type="molecule type" value="Genomic_DNA"/>
</dbReference>
<reference evidence="1" key="1">
    <citation type="journal article" date="2020" name="Stud. Mycol.">
        <title>101 Dothideomycetes genomes: a test case for predicting lifestyles and emergence of pathogens.</title>
        <authorList>
            <person name="Haridas S."/>
            <person name="Albert R."/>
            <person name="Binder M."/>
            <person name="Bloem J."/>
            <person name="Labutti K."/>
            <person name="Salamov A."/>
            <person name="Andreopoulos B."/>
            <person name="Baker S."/>
            <person name="Barry K."/>
            <person name="Bills G."/>
            <person name="Bluhm B."/>
            <person name="Cannon C."/>
            <person name="Castanera R."/>
            <person name="Culley D."/>
            <person name="Daum C."/>
            <person name="Ezra D."/>
            <person name="Gonzalez J."/>
            <person name="Henrissat B."/>
            <person name="Kuo A."/>
            <person name="Liang C."/>
            <person name="Lipzen A."/>
            <person name="Lutzoni F."/>
            <person name="Magnuson J."/>
            <person name="Mondo S."/>
            <person name="Nolan M."/>
            <person name="Ohm R."/>
            <person name="Pangilinan J."/>
            <person name="Park H.-J."/>
            <person name="Ramirez L."/>
            <person name="Alfaro M."/>
            <person name="Sun H."/>
            <person name="Tritt A."/>
            <person name="Yoshinaga Y."/>
            <person name="Zwiers L.-H."/>
            <person name="Turgeon B."/>
            <person name="Goodwin S."/>
            <person name="Spatafora J."/>
            <person name="Crous P."/>
            <person name="Grigoriev I."/>
        </authorList>
    </citation>
    <scope>NUCLEOTIDE SEQUENCE</scope>
    <source>
        <strain evidence="1">CBS 109.77</strain>
    </source>
</reference>
<accession>A0A6A6X7J3</accession>
<evidence type="ECO:0000313" key="2">
    <source>
        <dbReference type="Proteomes" id="UP000799757"/>
    </source>
</evidence>
<name>A0A6A6X7J3_9PLEO</name>
<dbReference type="PANTHER" id="PTHR32387:SF0">
    <property type="entry name" value="PROTEIN NO VEIN"/>
    <property type="match status" value="1"/>
</dbReference>